<dbReference type="GO" id="GO:0008113">
    <property type="term" value="F:peptide-methionine (S)-S-oxide reductase activity"/>
    <property type="evidence" value="ECO:0007669"/>
    <property type="project" value="UniProtKB-EC"/>
</dbReference>
<dbReference type="InterPro" id="IPR036509">
    <property type="entry name" value="Met_Sox_Rdtase_MsrA_sf"/>
</dbReference>
<keyword evidence="8" id="KW-1185">Reference proteome</keyword>
<comment type="similarity">
    <text evidence="1">Belongs to the MsrA Met sulfoxide reductase family.</text>
</comment>
<proteinExistence type="inferred from homology"/>
<dbReference type="EMBL" id="CP151515">
    <property type="protein sequence ID" value="WZN66369.1"/>
    <property type="molecule type" value="Genomic_DNA"/>
</dbReference>
<dbReference type="InterPro" id="IPR002569">
    <property type="entry name" value="Met_Sox_Rdtase_MsrA_dom"/>
</dbReference>
<evidence type="ECO:0000256" key="1">
    <source>
        <dbReference type="ARBA" id="ARBA00005591"/>
    </source>
</evidence>
<name>A0AAX4PKE3_9CHLO</name>
<evidence type="ECO:0000259" key="6">
    <source>
        <dbReference type="Pfam" id="PF01625"/>
    </source>
</evidence>
<reference evidence="7 8" key="1">
    <citation type="submission" date="2024-03" db="EMBL/GenBank/DDBJ databases">
        <title>Complete genome sequence of the green alga Chloropicon roscoffensis RCC1871.</title>
        <authorList>
            <person name="Lemieux C."/>
            <person name="Pombert J.-F."/>
            <person name="Otis C."/>
            <person name="Turmel M."/>
        </authorList>
    </citation>
    <scope>NUCLEOTIDE SEQUENCE [LARGE SCALE GENOMIC DNA]</scope>
    <source>
        <strain evidence="7 8">RCC1871</strain>
    </source>
</reference>
<keyword evidence="3" id="KW-0560">Oxidoreductase</keyword>
<organism evidence="7 8">
    <name type="scientific">Chloropicon roscoffensis</name>
    <dbReference type="NCBI Taxonomy" id="1461544"/>
    <lineage>
        <taxon>Eukaryota</taxon>
        <taxon>Viridiplantae</taxon>
        <taxon>Chlorophyta</taxon>
        <taxon>Chloropicophyceae</taxon>
        <taxon>Chloropicales</taxon>
        <taxon>Chloropicaceae</taxon>
        <taxon>Chloropicon</taxon>
    </lineage>
</organism>
<sequence length="304" mass="32541">MKRMTCTGQWGRSGTGRGAIVGPSCAPSTSSRRGSPAGRARRAGVATECRTGGHNTDDVGFVQASSRRTTLFLLPGLSVLSGILGPDVEWRGAAMAAEDTGALRTAYFGAGDAKQLAPYFRSLSYRGVRSAAVGLAEGVEVVRVVYDSARVPFSDLLRIYFRRVDARDAGGQFKERGARFAPAVWCGDGPSRDFEEAERVLALLGRSGVFGNDPTEPLAVRIVPGLPSSFEVDEEADAAVLPQGEALKKLMRKSGRYQKLDDPKGIWGYESYCVDGVCGYYTPAPKCQGECRKYYPDGSLGLSS</sequence>
<evidence type="ECO:0000256" key="3">
    <source>
        <dbReference type="ARBA" id="ARBA00023002"/>
    </source>
</evidence>
<feature type="compositionally biased region" description="Polar residues" evidence="5">
    <location>
        <begin position="1"/>
        <end position="10"/>
    </location>
</feature>
<evidence type="ECO:0000256" key="5">
    <source>
        <dbReference type="SAM" id="MobiDB-lite"/>
    </source>
</evidence>
<dbReference type="EC" id="1.8.4.11" evidence="2"/>
<evidence type="ECO:0000313" key="7">
    <source>
        <dbReference type="EMBL" id="WZN66369.1"/>
    </source>
</evidence>
<feature type="domain" description="Peptide methionine sulphoxide reductase MsrA" evidence="6">
    <location>
        <begin position="124"/>
        <end position="202"/>
    </location>
</feature>
<protein>
    <recommendedName>
        <fullName evidence="2">peptide-methionine (S)-S-oxide reductase</fullName>
        <ecNumber evidence="2">1.8.4.11</ecNumber>
    </recommendedName>
    <alternativeName>
        <fullName evidence="4">Peptide-methionine (S)-S-oxide reductase</fullName>
    </alternativeName>
</protein>
<accession>A0AAX4PKE3</accession>
<evidence type="ECO:0000313" key="8">
    <source>
        <dbReference type="Proteomes" id="UP001472866"/>
    </source>
</evidence>
<feature type="compositionally biased region" description="Low complexity" evidence="5">
    <location>
        <begin position="26"/>
        <end position="47"/>
    </location>
</feature>
<dbReference type="Gene3D" id="3.30.1060.10">
    <property type="entry name" value="Peptide methionine sulphoxide reductase MsrA"/>
    <property type="match status" value="1"/>
</dbReference>
<dbReference type="Proteomes" id="UP001472866">
    <property type="component" value="Chromosome 15"/>
</dbReference>
<dbReference type="AlphaFoldDB" id="A0AAX4PKE3"/>
<feature type="region of interest" description="Disordered" evidence="5">
    <location>
        <begin position="1"/>
        <end position="51"/>
    </location>
</feature>
<gene>
    <name evidence="7" type="ORF">HKI87_15g79340</name>
</gene>
<dbReference type="SUPFAM" id="SSF55068">
    <property type="entry name" value="Peptide methionine sulfoxide reductase"/>
    <property type="match status" value="1"/>
</dbReference>
<evidence type="ECO:0000256" key="2">
    <source>
        <dbReference type="ARBA" id="ARBA00012502"/>
    </source>
</evidence>
<evidence type="ECO:0000256" key="4">
    <source>
        <dbReference type="ARBA" id="ARBA00030643"/>
    </source>
</evidence>
<dbReference type="Pfam" id="PF01625">
    <property type="entry name" value="PMSR"/>
    <property type="match status" value="1"/>
</dbReference>